<dbReference type="GO" id="GO:0006325">
    <property type="term" value="P:chromatin organization"/>
    <property type="evidence" value="ECO:0007669"/>
    <property type="project" value="UniProtKB-KW"/>
</dbReference>
<dbReference type="OrthoDB" id="124855at2759"/>
<feature type="region of interest" description="Disordered" evidence="6">
    <location>
        <begin position="397"/>
        <end position="431"/>
    </location>
</feature>
<dbReference type="PANTHER" id="PTHR10880">
    <property type="entry name" value="MORTALITY FACTOR 4-LIKE PROTEIN"/>
    <property type="match status" value="1"/>
</dbReference>
<keyword evidence="4" id="KW-0804">Transcription</keyword>
<keyword evidence="3" id="KW-0805">Transcription regulation</keyword>
<name>A0A9N8VQW2_9GLOM</name>
<dbReference type="Proteomes" id="UP000789508">
    <property type="component" value="Unassembled WGS sequence"/>
</dbReference>
<keyword evidence="5" id="KW-0539">Nucleus</keyword>
<evidence type="ECO:0000256" key="2">
    <source>
        <dbReference type="ARBA" id="ARBA00022853"/>
    </source>
</evidence>
<gene>
    <name evidence="8" type="ORF">ALEPTO_LOCUS1360</name>
</gene>
<dbReference type="Gene3D" id="1.10.274.30">
    <property type="entry name" value="MRG domain"/>
    <property type="match status" value="1"/>
</dbReference>
<feature type="compositionally biased region" description="Polar residues" evidence="6">
    <location>
        <begin position="173"/>
        <end position="190"/>
    </location>
</feature>
<evidence type="ECO:0000256" key="6">
    <source>
        <dbReference type="SAM" id="MobiDB-lite"/>
    </source>
</evidence>
<keyword evidence="2" id="KW-0156">Chromatin regulator</keyword>
<comment type="subcellular location">
    <subcellularLocation>
        <location evidence="1">Nucleus</location>
    </subcellularLocation>
</comment>
<protein>
    <submittedName>
        <fullName evidence="8">2594_t:CDS:1</fullName>
    </submittedName>
</protein>
<proteinExistence type="predicted"/>
<evidence type="ECO:0000313" key="9">
    <source>
        <dbReference type="Proteomes" id="UP000789508"/>
    </source>
</evidence>
<feature type="region of interest" description="Disordered" evidence="6">
    <location>
        <begin position="260"/>
        <end position="280"/>
    </location>
</feature>
<dbReference type="PANTHER" id="PTHR10880:SF15">
    <property type="entry name" value="MSL COMPLEX SUBUNIT 3"/>
    <property type="match status" value="1"/>
</dbReference>
<reference evidence="8" key="1">
    <citation type="submission" date="2021-06" db="EMBL/GenBank/DDBJ databases">
        <authorList>
            <person name="Kallberg Y."/>
            <person name="Tangrot J."/>
            <person name="Rosling A."/>
        </authorList>
    </citation>
    <scope>NUCLEOTIDE SEQUENCE</scope>
    <source>
        <strain evidence="8">FL130A</strain>
    </source>
</reference>
<feature type="domain" description="MRG" evidence="7">
    <location>
        <begin position="455"/>
        <end position="585"/>
    </location>
</feature>
<accession>A0A9N8VQW2</accession>
<evidence type="ECO:0000256" key="4">
    <source>
        <dbReference type="ARBA" id="ARBA00023163"/>
    </source>
</evidence>
<feature type="compositionally biased region" description="Polar residues" evidence="6">
    <location>
        <begin position="271"/>
        <end position="280"/>
    </location>
</feature>
<dbReference type="InterPro" id="IPR008676">
    <property type="entry name" value="MRG"/>
</dbReference>
<dbReference type="GO" id="GO:0000123">
    <property type="term" value="C:histone acetyltransferase complex"/>
    <property type="evidence" value="ECO:0007669"/>
    <property type="project" value="TreeGrafter"/>
</dbReference>
<dbReference type="Pfam" id="PF05712">
    <property type="entry name" value="MRG"/>
    <property type="match status" value="1"/>
</dbReference>
<evidence type="ECO:0000256" key="1">
    <source>
        <dbReference type="ARBA" id="ARBA00004123"/>
    </source>
</evidence>
<dbReference type="InterPro" id="IPR026541">
    <property type="entry name" value="MRG_dom"/>
</dbReference>
<evidence type="ECO:0000256" key="5">
    <source>
        <dbReference type="ARBA" id="ARBA00023242"/>
    </source>
</evidence>
<dbReference type="AlphaFoldDB" id="A0A9N8VQW2"/>
<dbReference type="EMBL" id="CAJVPS010000145">
    <property type="protein sequence ID" value="CAG8457525.1"/>
    <property type="molecule type" value="Genomic_DNA"/>
</dbReference>
<dbReference type="InterPro" id="IPR038217">
    <property type="entry name" value="MRG_C_sf"/>
</dbReference>
<feature type="compositionally biased region" description="Low complexity" evidence="6">
    <location>
        <begin position="398"/>
        <end position="411"/>
    </location>
</feature>
<dbReference type="GO" id="GO:0006355">
    <property type="term" value="P:regulation of DNA-templated transcription"/>
    <property type="evidence" value="ECO:0007669"/>
    <property type="project" value="InterPro"/>
</dbReference>
<evidence type="ECO:0000259" key="7">
    <source>
        <dbReference type="Pfam" id="PF05712"/>
    </source>
</evidence>
<dbReference type="GO" id="GO:0005634">
    <property type="term" value="C:nucleus"/>
    <property type="evidence" value="ECO:0007669"/>
    <property type="project" value="UniProtKB-SubCell"/>
</dbReference>
<evidence type="ECO:0000256" key="3">
    <source>
        <dbReference type="ARBA" id="ARBA00023015"/>
    </source>
</evidence>
<comment type="caution">
    <text evidence="8">The sequence shown here is derived from an EMBL/GenBank/DDBJ whole genome shotgun (WGS) entry which is preliminary data.</text>
</comment>
<evidence type="ECO:0000313" key="8">
    <source>
        <dbReference type="EMBL" id="CAG8457525.1"/>
    </source>
</evidence>
<keyword evidence="9" id="KW-1185">Reference proteome</keyword>
<sequence>MDKENLELQQTLTKELHNRPSIITSRRNSIPVEYFNVNNATEDIEIEQPKIAVEPSTTKLTITQSSQKSDELQESNAVKVNDIDNMIFDIISSPSHELLNTDPSLTEVTLTKSNLVTYALKAEIFHDIYDSTEAVNLTTSNAINNNDEYETKENSPVIDMASFKVDEIPVLKDSSSGESSFKTPDSSTNDNTKDNVPVISDFSKVSKVNCGSSAGIIETTLLVMPIEVSSLREHEFGEIQNPAIDDIKRESKENCMLTMNNDPFKKEPTNHSKNTNQSNTKADFGVNIVLSKESKSHKNRVSTATTGTISLEIDTSSHAMPTTIGNLNTSNSENDGMVIRSKVKYEDKNSSTVNEETISIAVNASSSKNYINNNENDMNIIKTRSKVKSSEVLKTKPSNSSFSTIFTTSKSQKNGALSQRGQKRKHTDSRISTEETILASRSNIDTRIGSRYEMRSKEKRDRNTQNLQISDEMKVKLIDDWEWITTQYQLVPLPKSRTVENILDDFYQYKKKFDPKSSRDDPQKNGDPLWQDLEGLKIYFNEALEARLLYRAERAQLYEFKEENVGVECSTYYGAEHLLRLLVNIREEKAFELKELCEELIR</sequence>
<dbReference type="PROSITE" id="PS51640">
    <property type="entry name" value="MRG"/>
    <property type="match status" value="1"/>
</dbReference>
<organism evidence="8 9">
    <name type="scientific">Ambispora leptoticha</name>
    <dbReference type="NCBI Taxonomy" id="144679"/>
    <lineage>
        <taxon>Eukaryota</taxon>
        <taxon>Fungi</taxon>
        <taxon>Fungi incertae sedis</taxon>
        <taxon>Mucoromycota</taxon>
        <taxon>Glomeromycotina</taxon>
        <taxon>Glomeromycetes</taxon>
        <taxon>Archaeosporales</taxon>
        <taxon>Ambisporaceae</taxon>
        <taxon>Ambispora</taxon>
    </lineage>
</organism>
<feature type="region of interest" description="Disordered" evidence="6">
    <location>
        <begin position="173"/>
        <end position="195"/>
    </location>
</feature>